<proteinExistence type="predicted"/>
<evidence type="ECO:0000313" key="2">
    <source>
        <dbReference type="EMBL" id="NER59265.1"/>
    </source>
</evidence>
<evidence type="ECO:0000313" key="3">
    <source>
        <dbReference type="Proteomes" id="UP000480410"/>
    </source>
</evidence>
<dbReference type="InterPro" id="IPR025115">
    <property type="entry name" value="DUF4034"/>
</dbReference>
<dbReference type="EMBL" id="JAAHBV010000055">
    <property type="protein sequence ID" value="NER59265.1"/>
    <property type="molecule type" value="Genomic_DNA"/>
</dbReference>
<organism evidence="2 3">
    <name type="scientific">Pseudomonas brassicae</name>
    <dbReference type="NCBI Taxonomy" id="2708063"/>
    <lineage>
        <taxon>Bacteria</taxon>
        <taxon>Pseudomonadati</taxon>
        <taxon>Pseudomonadota</taxon>
        <taxon>Gammaproteobacteria</taxon>
        <taxon>Pseudomonadales</taxon>
        <taxon>Pseudomonadaceae</taxon>
        <taxon>Pseudomonas</taxon>
    </lineage>
</organism>
<dbReference type="AlphaFoldDB" id="A0A6M0CNZ2"/>
<feature type="domain" description="DUF4034" evidence="1">
    <location>
        <begin position="9"/>
        <end position="56"/>
    </location>
</feature>
<dbReference type="Proteomes" id="UP000480410">
    <property type="component" value="Unassembled WGS sequence"/>
</dbReference>
<reference evidence="2 3" key="1">
    <citation type="submission" date="2020-02" db="EMBL/GenBank/DDBJ databases">
        <title>Broccoli isolated Pseudomonas sp.</title>
        <authorList>
            <person name="Fujikawa T."/>
            <person name="Sawada H."/>
        </authorList>
    </citation>
    <scope>NUCLEOTIDE SEQUENCE [LARGE SCALE GENOMIC DNA]</scope>
    <source>
        <strain evidence="2 3">MAFF212428</strain>
    </source>
</reference>
<accession>A0A6M0CNZ2</accession>
<protein>
    <submittedName>
        <fullName evidence="2">DUF4034 domain-containing protein</fullName>
    </submittedName>
</protein>
<dbReference type="Pfam" id="PF13226">
    <property type="entry name" value="DUF4034"/>
    <property type="match status" value="1"/>
</dbReference>
<name>A0A6M0CNZ2_9PSED</name>
<comment type="caution">
    <text evidence="2">The sequence shown here is derived from an EMBL/GenBank/DDBJ whole genome shotgun (WGS) entry which is preliminary data.</text>
</comment>
<sequence>MQNIPQIRLQLREWVRTESFDELNRYFDNLEAEWAIAEPGSHHYLDTARTGTLFDFSVTPASDIARFFSSLDSRLPGCLPPASVHGQFLLRPRGQHPWHRLGQQRDRRLLAGGCAGVRAVGHAPAGSHRALAAAGGGRCHPDGTVRALS</sequence>
<evidence type="ECO:0000259" key="1">
    <source>
        <dbReference type="Pfam" id="PF13226"/>
    </source>
</evidence>
<gene>
    <name evidence="2" type="ORF">G3435_03335</name>
</gene>